<dbReference type="InterPro" id="IPR036291">
    <property type="entry name" value="NAD(P)-bd_dom_sf"/>
</dbReference>
<protein>
    <submittedName>
        <fullName evidence="1">Short-chain dehydrogenase</fullName>
    </submittedName>
</protein>
<dbReference type="Gene3D" id="3.40.50.720">
    <property type="entry name" value="NAD(P)-binding Rossmann-like Domain"/>
    <property type="match status" value="1"/>
</dbReference>
<evidence type="ECO:0000313" key="2">
    <source>
        <dbReference type="Proteomes" id="UP001145072"/>
    </source>
</evidence>
<evidence type="ECO:0000313" key="1">
    <source>
        <dbReference type="EMBL" id="MDC3419586.1"/>
    </source>
</evidence>
<gene>
    <name evidence="1" type="ORF">NC661_04310</name>
</gene>
<accession>A0A9X3WJR2</accession>
<dbReference type="Proteomes" id="UP001145072">
    <property type="component" value="Unassembled WGS sequence"/>
</dbReference>
<dbReference type="SUPFAM" id="SSF51735">
    <property type="entry name" value="NAD(P)-binding Rossmann-fold domains"/>
    <property type="match status" value="1"/>
</dbReference>
<dbReference type="AlphaFoldDB" id="A0A9X3WJR2"/>
<dbReference type="NCBIfam" id="NF006168">
    <property type="entry name" value="PRK08309.1"/>
    <property type="match status" value="1"/>
</dbReference>
<keyword evidence="2" id="KW-1185">Reference proteome</keyword>
<name>A0A9X3WJR2_9BACI</name>
<sequence>MKHALVVGGTGMLSDVSLWLVDRGYHVSIIARNSNRMEKLMSTTHLKDNITPLLVDYTDGEKLQEQIHYTVEKNGSIDIVVAWIHSVAEHALSVIINEVSQKQDEWELFHILGSSSDLDRIKQKASVPENCLYYQIQLGFVNDGSHSRWLTNAEISAGVMEGIKKKERVHTVGQLEPWENRP</sequence>
<dbReference type="Pfam" id="PF00106">
    <property type="entry name" value="adh_short"/>
    <property type="match status" value="1"/>
</dbReference>
<dbReference type="RefSeq" id="WP_259866797.1">
    <property type="nucleotide sequence ID" value="NZ_JAMQJZ010000002.1"/>
</dbReference>
<reference evidence="1" key="1">
    <citation type="submission" date="2022-06" db="EMBL/GenBank/DDBJ databases">
        <title>Aquibacillus sp. a new bacterium isolated from soil saline samples.</title>
        <authorList>
            <person name="Galisteo C."/>
            <person name="De La Haba R."/>
            <person name="Sanchez-Porro C."/>
            <person name="Ventosa A."/>
        </authorList>
    </citation>
    <scope>NUCLEOTIDE SEQUENCE</scope>
    <source>
        <strain evidence="1">JCM 12387</strain>
    </source>
</reference>
<organism evidence="1 2">
    <name type="scientific">Aquibacillus koreensis</name>
    <dbReference type="NCBI Taxonomy" id="279446"/>
    <lineage>
        <taxon>Bacteria</taxon>
        <taxon>Bacillati</taxon>
        <taxon>Bacillota</taxon>
        <taxon>Bacilli</taxon>
        <taxon>Bacillales</taxon>
        <taxon>Bacillaceae</taxon>
        <taxon>Aquibacillus</taxon>
    </lineage>
</organism>
<dbReference type="InterPro" id="IPR002347">
    <property type="entry name" value="SDR_fam"/>
</dbReference>
<proteinExistence type="predicted"/>
<comment type="caution">
    <text evidence="1">The sequence shown here is derived from an EMBL/GenBank/DDBJ whole genome shotgun (WGS) entry which is preliminary data.</text>
</comment>
<dbReference type="EMBL" id="JAMQJZ010000002">
    <property type="protein sequence ID" value="MDC3419586.1"/>
    <property type="molecule type" value="Genomic_DNA"/>
</dbReference>